<dbReference type="InterPro" id="IPR000801">
    <property type="entry name" value="Esterase-like"/>
</dbReference>
<gene>
    <name evidence="2" type="ORF">J2851_003529</name>
</gene>
<dbReference type="EMBL" id="JAGINP010000012">
    <property type="protein sequence ID" value="MBP2293745.1"/>
    <property type="molecule type" value="Genomic_DNA"/>
</dbReference>
<dbReference type="Pfam" id="PF00756">
    <property type="entry name" value="Esterase"/>
    <property type="match status" value="1"/>
</dbReference>
<dbReference type="RefSeq" id="WP_209767668.1">
    <property type="nucleotide sequence ID" value="NZ_JAGINP010000012.1"/>
</dbReference>
<dbReference type="InterPro" id="IPR050583">
    <property type="entry name" value="Mycobacterial_A85_antigen"/>
</dbReference>
<proteinExistence type="predicted"/>
<dbReference type="PANTHER" id="PTHR48098:SF1">
    <property type="entry name" value="DIACYLGLYCEROL ACYLTRANSFERASE_MYCOLYLTRANSFERASE AG85A"/>
    <property type="match status" value="1"/>
</dbReference>
<feature type="signal peptide" evidence="1">
    <location>
        <begin position="1"/>
        <end position="31"/>
    </location>
</feature>
<dbReference type="SUPFAM" id="SSF53474">
    <property type="entry name" value="alpha/beta-Hydrolases"/>
    <property type="match status" value="1"/>
</dbReference>
<evidence type="ECO:0000256" key="1">
    <source>
        <dbReference type="SAM" id="SignalP"/>
    </source>
</evidence>
<sequence length="304" mass="33561">MTSFATIIRATLTLFATLAAMATAMPGPASAGTVRELSLASTTLGAEYRYTVYLPDGYGDDGTTYPVLYLLHGSAGNERDWLDKGGVAATLDRLIAGRKVPATVVVMPGHRAMWWVDGHAGKSETVLLKELLPEVERRFHVYADRTGRAFGGLSAGAHATIRLAFTRPDLFAAGIALSPAIYSPMPPPNSSIWKDPPFLKDGRFDEEMWTRLNWPALIDGYRAQPLRIPLYLNSGDRDRFEIAYHAAVLHRELFRLQPDAVRFRIVDGDHEWRVWNQTIGDALEYALPYLRAPAKAEGLPAPAN</sequence>
<reference evidence="2 3" key="1">
    <citation type="submission" date="2021-03" db="EMBL/GenBank/DDBJ databases">
        <title>Genomic Encyclopedia of Type Strains, Phase III (KMG-III): the genomes of soil and plant-associated and newly described type strains.</title>
        <authorList>
            <person name="Whitman W."/>
        </authorList>
    </citation>
    <scope>NUCLEOTIDE SEQUENCE [LARGE SCALE GENOMIC DNA]</scope>
    <source>
        <strain evidence="2 3">IMMIB AFH-6</strain>
    </source>
</reference>
<evidence type="ECO:0000313" key="2">
    <source>
        <dbReference type="EMBL" id="MBP2293745.1"/>
    </source>
</evidence>
<evidence type="ECO:0000313" key="3">
    <source>
        <dbReference type="Proteomes" id="UP000781958"/>
    </source>
</evidence>
<keyword evidence="1" id="KW-0732">Signal</keyword>
<name>A0ABS4SMF9_9PROT</name>
<dbReference type="InterPro" id="IPR029058">
    <property type="entry name" value="AB_hydrolase_fold"/>
</dbReference>
<organism evidence="2 3">
    <name type="scientific">Azospirillum rugosum</name>
    <dbReference type="NCBI Taxonomy" id="416170"/>
    <lineage>
        <taxon>Bacteria</taxon>
        <taxon>Pseudomonadati</taxon>
        <taxon>Pseudomonadota</taxon>
        <taxon>Alphaproteobacteria</taxon>
        <taxon>Rhodospirillales</taxon>
        <taxon>Azospirillaceae</taxon>
        <taxon>Azospirillum</taxon>
    </lineage>
</organism>
<comment type="caution">
    <text evidence="2">The sequence shown here is derived from an EMBL/GenBank/DDBJ whole genome shotgun (WGS) entry which is preliminary data.</text>
</comment>
<dbReference type="PANTHER" id="PTHR48098">
    <property type="entry name" value="ENTEROCHELIN ESTERASE-RELATED"/>
    <property type="match status" value="1"/>
</dbReference>
<keyword evidence="3" id="KW-1185">Reference proteome</keyword>
<dbReference type="Proteomes" id="UP000781958">
    <property type="component" value="Unassembled WGS sequence"/>
</dbReference>
<feature type="chain" id="PRO_5047487383" evidence="1">
    <location>
        <begin position="32"/>
        <end position="304"/>
    </location>
</feature>
<protein>
    <submittedName>
        <fullName evidence="2">Enterochelin esterase-like enzyme</fullName>
    </submittedName>
</protein>
<dbReference type="Gene3D" id="3.40.50.1820">
    <property type="entry name" value="alpha/beta hydrolase"/>
    <property type="match status" value="1"/>
</dbReference>
<accession>A0ABS4SMF9</accession>